<evidence type="ECO:0000313" key="2">
    <source>
        <dbReference type="EMBL" id="GIG04024.1"/>
    </source>
</evidence>
<keyword evidence="1" id="KW-0812">Transmembrane</keyword>
<keyword evidence="1" id="KW-0472">Membrane</keyword>
<dbReference type="RefSeq" id="WP_203688472.1">
    <property type="nucleotide sequence ID" value="NZ_BAAALC010000037.1"/>
</dbReference>
<evidence type="ECO:0000256" key="1">
    <source>
        <dbReference type="SAM" id="Phobius"/>
    </source>
</evidence>
<dbReference type="Proteomes" id="UP000630887">
    <property type="component" value="Unassembled WGS sequence"/>
</dbReference>
<sequence>MTAEHDSIAAGQALARAMRRRNRLTGATAAAMLLTCLYAPLAGTVGTHLPAGTPYTWDSGTVFVHSDDASGSCVMATGTTEQDIAVARDTDSWIGVSGVDLATEQASTLTCTHDVAVTAGTARIATYPARHAWVLAIIAAALGGLMLLAVIQVSALQRAQAASPWLRP</sequence>
<keyword evidence="3" id="KW-1185">Reference proteome</keyword>
<keyword evidence="1" id="KW-1133">Transmembrane helix</keyword>
<protein>
    <submittedName>
        <fullName evidence="2">Uncharacterized protein</fullName>
    </submittedName>
</protein>
<feature type="transmembrane region" description="Helical" evidence="1">
    <location>
        <begin position="24"/>
        <end position="41"/>
    </location>
</feature>
<accession>A0A8J3P545</accession>
<organism evidence="2 3">
    <name type="scientific">Catellatospora coxensis</name>
    <dbReference type="NCBI Taxonomy" id="310354"/>
    <lineage>
        <taxon>Bacteria</taxon>
        <taxon>Bacillati</taxon>
        <taxon>Actinomycetota</taxon>
        <taxon>Actinomycetes</taxon>
        <taxon>Micromonosporales</taxon>
        <taxon>Micromonosporaceae</taxon>
        <taxon>Catellatospora</taxon>
    </lineage>
</organism>
<gene>
    <name evidence="2" type="ORF">Cco03nite_07240</name>
</gene>
<dbReference type="EMBL" id="BONI01000004">
    <property type="protein sequence ID" value="GIG04024.1"/>
    <property type="molecule type" value="Genomic_DNA"/>
</dbReference>
<evidence type="ECO:0000313" key="3">
    <source>
        <dbReference type="Proteomes" id="UP000630887"/>
    </source>
</evidence>
<dbReference type="AlphaFoldDB" id="A0A8J3P545"/>
<comment type="caution">
    <text evidence="2">The sequence shown here is derived from an EMBL/GenBank/DDBJ whole genome shotgun (WGS) entry which is preliminary data.</text>
</comment>
<name>A0A8J3P545_9ACTN</name>
<feature type="transmembrane region" description="Helical" evidence="1">
    <location>
        <begin position="132"/>
        <end position="151"/>
    </location>
</feature>
<proteinExistence type="predicted"/>
<reference evidence="2 3" key="1">
    <citation type="submission" date="2021-01" db="EMBL/GenBank/DDBJ databases">
        <title>Whole genome shotgun sequence of Catellatospora coxensis NBRC 107359.</title>
        <authorList>
            <person name="Komaki H."/>
            <person name="Tamura T."/>
        </authorList>
    </citation>
    <scope>NUCLEOTIDE SEQUENCE [LARGE SCALE GENOMIC DNA]</scope>
    <source>
        <strain evidence="2 3">NBRC 107359</strain>
    </source>
</reference>